<dbReference type="InterPro" id="IPR009987">
    <property type="entry name" value="IM_PilM"/>
</dbReference>
<dbReference type="Proteomes" id="UP000762586">
    <property type="component" value="Unassembled WGS sequence"/>
</dbReference>
<dbReference type="Proteomes" id="UP000029435">
    <property type="component" value="Unassembled WGS sequence"/>
</dbReference>
<gene>
    <name evidence="2" type="primary">pilM</name>
    <name evidence="3" type="ORF">F126LOC_016695</name>
    <name evidence="2" type="ORF">H4F48_20400</name>
    <name evidence="1" type="ORF">KU74_07485</name>
</gene>
<reference evidence="2 6" key="2">
    <citation type="submission" date="2020-07" db="EMBL/GenBank/DDBJ databases">
        <title>A pangenomic view of the genus Pectobacterium provides insights into genome organization, phylogeny, and virulence.</title>
        <authorList>
            <person name="Jonkheer E."/>
            <person name="Brankovics B."/>
            <person name="Houwers I."/>
            <person name="Van Der Wolf J."/>
            <person name="Bonants P."/>
            <person name="Vreeburg R."/>
            <person name="Bollema R."/>
            <person name="De Haan J."/>
            <person name="Berke L."/>
            <person name="De Ridder D."/>
            <person name="Smit S."/>
            <person name="Van Der Lee T.A.J."/>
        </authorList>
    </citation>
    <scope>NUCLEOTIDE SEQUENCE [LARGE SCALE GENOMIC DNA]</scope>
    <source>
        <strain evidence="2 6">NAK:384</strain>
    </source>
</reference>
<evidence type="ECO:0000313" key="4">
    <source>
        <dbReference type="Proteomes" id="UP000029435"/>
    </source>
</evidence>
<evidence type="ECO:0000313" key="2">
    <source>
        <dbReference type="EMBL" id="MBN3108425.1"/>
    </source>
</evidence>
<dbReference type="Gene3D" id="3.30.450.360">
    <property type="match status" value="1"/>
</dbReference>
<dbReference type="OrthoDB" id="6454277at2"/>
<organism evidence="1 4">
    <name type="scientific">Pectobacterium brasiliense</name>
    <dbReference type="NCBI Taxonomy" id="180957"/>
    <lineage>
        <taxon>Bacteria</taxon>
        <taxon>Pseudomonadati</taxon>
        <taxon>Pseudomonadota</taxon>
        <taxon>Gammaproteobacteria</taxon>
        <taxon>Enterobacterales</taxon>
        <taxon>Pectobacteriaceae</taxon>
        <taxon>Pectobacterium</taxon>
    </lineage>
</organism>
<keyword evidence="6" id="KW-1185">Reference proteome</keyword>
<dbReference type="Proteomes" id="UP000269351">
    <property type="component" value="Chromosome"/>
</dbReference>
<accession>A0A0M2F7M4</accession>
<reference evidence="1 4" key="1">
    <citation type="submission" date="2014-08" db="EMBL/GenBank/DDBJ databases">
        <title>Genome sequences of NCPPB Pectobacterium isolates.</title>
        <authorList>
            <person name="Glover R.H."/>
            <person name="Sapp M."/>
            <person name="Elphinstone J."/>
        </authorList>
    </citation>
    <scope>NUCLEOTIDE SEQUENCE [LARGE SCALE GENOMIC DNA]</scope>
    <source>
        <strain evidence="1 4">LMG 21372</strain>
    </source>
</reference>
<dbReference type="AlphaFoldDB" id="A0A0M2F7M4"/>
<protein>
    <submittedName>
        <fullName evidence="2">Type IV pilus biogenesis protein PilM</fullName>
    </submittedName>
</protein>
<evidence type="ECO:0000313" key="5">
    <source>
        <dbReference type="Proteomes" id="UP000269351"/>
    </source>
</evidence>
<evidence type="ECO:0000313" key="1">
    <source>
        <dbReference type="EMBL" id="KGA36296.1"/>
    </source>
</evidence>
<evidence type="ECO:0000313" key="6">
    <source>
        <dbReference type="Proteomes" id="UP000762586"/>
    </source>
</evidence>
<dbReference type="EMBL" id="JQOD01000001">
    <property type="protein sequence ID" value="KGA36296.1"/>
    <property type="molecule type" value="Genomic_DNA"/>
</dbReference>
<dbReference type="Pfam" id="PF07419">
    <property type="entry name" value="PilM"/>
    <property type="match status" value="1"/>
</dbReference>
<reference evidence="3 5" key="3">
    <citation type="submission" date="2020-11" db="EMBL/GenBank/DDBJ databases">
        <title>Complete genome sequence of Pectobacterium brasiliense strain F126.</title>
        <authorList>
            <person name="Miroshnikov K."/>
            <person name="Vo T.N.H."/>
            <person name="Khodykina M.V."/>
            <person name="Kabanova A.P."/>
            <person name="Shneider M."/>
            <person name="Korzhenkov A."/>
            <person name="Toschakov S.V."/>
            <person name="Miroshnikov K.A."/>
            <person name="Ignatov A.N."/>
            <person name="Mikhailova Y.V."/>
            <person name="Shelenkov A."/>
            <person name="Yanushevich Y.G."/>
            <person name="Evseev P.V."/>
        </authorList>
    </citation>
    <scope>NUCLEOTIDE SEQUENCE [LARGE SCALE GENOMIC DNA]</scope>
    <source>
        <strain evidence="3 5">F126</strain>
    </source>
</reference>
<dbReference type="RefSeq" id="WP_039313318.1">
    <property type="nucleotide sequence ID" value="NZ_BSWF01000004.1"/>
</dbReference>
<sequence length="145" mass="15776">MGYLVMAFTLVFFLIVGNTENRRAASQHESVNEVSASYVANDMLRIASVVNDWRYDNPMNDGAIDIAQLALVPSPDNRIKAVISNGRLWVWAADFPGLVNALATHSVSSSLVCIVSGGRLKMMDGTDMNLSLPVDLTDGNIVYLN</sequence>
<dbReference type="EMBL" id="CP065031">
    <property type="protein sequence ID" value="QPK23262.1"/>
    <property type="molecule type" value="Genomic_DNA"/>
</dbReference>
<name>A0A0M2F7M4_9GAMM</name>
<dbReference type="EMBL" id="JACGET010000030">
    <property type="protein sequence ID" value="MBN3108425.1"/>
    <property type="molecule type" value="Genomic_DNA"/>
</dbReference>
<proteinExistence type="predicted"/>
<evidence type="ECO:0000313" key="3">
    <source>
        <dbReference type="EMBL" id="QPK23262.1"/>
    </source>
</evidence>